<dbReference type="SUPFAM" id="SSF56784">
    <property type="entry name" value="HAD-like"/>
    <property type="match status" value="1"/>
</dbReference>
<gene>
    <name evidence="1" type="ORF">HAL01_20060</name>
</gene>
<dbReference type="GO" id="GO:0005829">
    <property type="term" value="C:cytosol"/>
    <property type="evidence" value="ECO:0007669"/>
    <property type="project" value="TreeGrafter"/>
</dbReference>
<dbReference type="Gene3D" id="3.30.1240.10">
    <property type="match status" value="1"/>
</dbReference>
<evidence type="ECO:0000313" key="1">
    <source>
        <dbReference type="EMBL" id="GEN57542.1"/>
    </source>
</evidence>
<comment type="caution">
    <text evidence="1">The sequence shown here is derived from an EMBL/GenBank/DDBJ whole genome shotgun (WGS) entry which is preliminary data.</text>
</comment>
<dbReference type="PANTHER" id="PTHR10000:SF55">
    <property type="entry name" value="5-AMINO-6-(5-PHOSPHO-D-RIBITYLAMINO)URACIL PHOSPHATASE YCSE"/>
    <property type="match status" value="1"/>
</dbReference>
<protein>
    <submittedName>
        <fullName evidence="1">Haloacid dehalogenase</fullName>
    </submittedName>
</protein>
<organism evidence="1 2">
    <name type="scientific">Halolactibacillus alkaliphilus</name>
    <dbReference type="NCBI Taxonomy" id="442899"/>
    <lineage>
        <taxon>Bacteria</taxon>
        <taxon>Bacillati</taxon>
        <taxon>Bacillota</taxon>
        <taxon>Bacilli</taxon>
        <taxon>Bacillales</taxon>
        <taxon>Bacillaceae</taxon>
        <taxon>Halolactibacillus</taxon>
    </lineage>
</organism>
<dbReference type="GO" id="GO:0000287">
    <property type="term" value="F:magnesium ion binding"/>
    <property type="evidence" value="ECO:0007669"/>
    <property type="project" value="TreeGrafter"/>
</dbReference>
<keyword evidence="2" id="KW-1185">Reference proteome</keyword>
<dbReference type="InterPro" id="IPR036412">
    <property type="entry name" value="HAD-like_sf"/>
</dbReference>
<sequence>MKKPEAIFLDMDGTLLREDNFVSDETMATIDAVRRAGIPVFVATGRGQGEILTRAPKGFTVDGIISSNGMTGYLGEELLFQHTLDFPLVKEVIQAAGEHNMYYEVFPTTGEGVALKKDQPMLAAEISGEKPADILGSEWRERLEALDGGITWVDTIEDVGYSKFYCFSKDKEKLAKWKMTLEEIHQRYPFSTSSSTQANIEIMVTEKNKATGIKDILTKINVKPEHILVMGDSFNDVPMFEYAGYAVAMKNAPDELKQMADDVTALTNDEDGVSAYLKTHILNNG</sequence>
<dbReference type="InterPro" id="IPR006379">
    <property type="entry name" value="HAD-SF_hydro_IIB"/>
</dbReference>
<accession>A0A511X3L9</accession>
<dbReference type="Gene3D" id="3.40.50.1000">
    <property type="entry name" value="HAD superfamily/HAD-like"/>
    <property type="match status" value="1"/>
</dbReference>
<dbReference type="GO" id="GO:0016791">
    <property type="term" value="F:phosphatase activity"/>
    <property type="evidence" value="ECO:0007669"/>
    <property type="project" value="TreeGrafter"/>
</dbReference>
<dbReference type="InterPro" id="IPR000150">
    <property type="entry name" value="Cof"/>
</dbReference>
<dbReference type="OrthoDB" id="9806027at2"/>
<proteinExistence type="predicted"/>
<dbReference type="STRING" id="442899.SAMN05720591_1269"/>
<dbReference type="SFLD" id="SFLDS00003">
    <property type="entry name" value="Haloacid_Dehalogenase"/>
    <property type="match status" value="1"/>
</dbReference>
<dbReference type="EMBL" id="BJYE01000032">
    <property type="protein sequence ID" value="GEN57542.1"/>
    <property type="molecule type" value="Genomic_DNA"/>
</dbReference>
<dbReference type="Proteomes" id="UP000321400">
    <property type="component" value="Unassembled WGS sequence"/>
</dbReference>
<dbReference type="Pfam" id="PF08282">
    <property type="entry name" value="Hydrolase_3"/>
    <property type="match status" value="1"/>
</dbReference>
<dbReference type="AlphaFoldDB" id="A0A511X3L9"/>
<dbReference type="NCBIfam" id="TIGR01484">
    <property type="entry name" value="HAD-SF-IIB"/>
    <property type="match status" value="1"/>
</dbReference>
<dbReference type="InterPro" id="IPR023214">
    <property type="entry name" value="HAD_sf"/>
</dbReference>
<dbReference type="SFLD" id="SFLDG01140">
    <property type="entry name" value="C2.B:_Phosphomannomutase_and_P"/>
    <property type="match status" value="1"/>
</dbReference>
<dbReference type="PANTHER" id="PTHR10000">
    <property type="entry name" value="PHOSPHOSERINE PHOSPHATASE"/>
    <property type="match status" value="1"/>
</dbReference>
<name>A0A511X3L9_9BACI</name>
<dbReference type="RefSeq" id="WP_089802824.1">
    <property type="nucleotide sequence ID" value="NZ_BJYE01000032.1"/>
</dbReference>
<evidence type="ECO:0000313" key="2">
    <source>
        <dbReference type="Proteomes" id="UP000321400"/>
    </source>
</evidence>
<reference evidence="1 2" key="1">
    <citation type="submission" date="2019-07" db="EMBL/GenBank/DDBJ databases">
        <title>Whole genome shotgun sequence of Halolactibacillus alkaliphilus NBRC 103919.</title>
        <authorList>
            <person name="Hosoyama A."/>
            <person name="Uohara A."/>
            <person name="Ohji S."/>
            <person name="Ichikawa N."/>
        </authorList>
    </citation>
    <scope>NUCLEOTIDE SEQUENCE [LARGE SCALE GENOMIC DNA]</scope>
    <source>
        <strain evidence="1 2">NBRC 103919</strain>
    </source>
</reference>
<dbReference type="NCBIfam" id="TIGR00099">
    <property type="entry name" value="Cof-subfamily"/>
    <property type="match status" value="1"/>
</dbReference>